<evidence type="ECO:0000256" key="1">
    <source>
        <dbReference type="SAM" id="MobiDB-lite"/>
    </source>
</evidence>
<name>A0AAD6Z0I5_9AGAR</name>
<feature type="region of interest" description="Disordered" evidence="1">
    <location>
        <begin position="142"/>
        <end position="163"/>
    </location>
</feature>
<comment type="caution">
    <text evidence="2">The sequence shown here is derived from an EMBL/GenBank/DDBJ whole genome shotgun (WGS) entry which is preliminary data.</text>
</comment>
<evidence type="ECO:0000313" key="2">
    <source>
        <dbReference type="EMBL" id="KAJ7302304.1"/>
    </source>
</evidence>
<organism evidence="2 3">
    <name type="scientific">Mycena albidolilacea</name>
    <dbReference type="NCBI Taxonomy" id="1033008"/>
    <lineage>
        <taxon>Eukaryota</taxon>
        <taxon>Fungi</taxon>
        <taxon>Dikarya</taxon>
        <taxon>Basidiomycota</taxon>
        <taxon>Agaricomycotina</taxon>
        <taxon>Agaricomycetes</taxon>
        <taxon>Agaricomycetidae</taxon>
        <taxon>Agaricales</taxon>
        <taxon>Marasmiineae</taxon>
        <taxon>Mycenaceae</taxon>
        <taxon>Mycena</taxon>
    </lineage>
</organism>
<evidence type="ECO:0000313" key="3">
    <source>
        <dbReference type="Proteomes" id="UP001218218"/>
    </source>
</evidence>
<dbReference type="Proteomes" id="UP001218218">
    <property type="component" value="Unassembled WGS sequence"/>
</dbReference>
<protein>
    <submittedName>
        <fullName evidence="2">Uncharacterized protein</fullName>
    </submittedName>
</protein>
<feature type="region of interest" description="Disordered" evidence="1">
    <location>
        <begin position="428"/>
        <end position="452"/>
    </location>
</feature>
<proteinExistence type="predicted"/>
<sequence length="561" mass="61912">MQVVYQPIRPPRQNREFWRRFSHPGLRQGNQADKYSQNLTWSWEQRYGDIEVARTAKGASFCQRAVEDVLSMSRTCTGNETACAMIRLCADAAKNRLATLKENGYEKKSERILDLLLADRQGAQNGRPSKSKVLVSTIQRELGRTERSSHPASDLGCNEEGGWRDERWPEREMAVRMDTSLAKAKAGGHTPRGTAQLGLGRVGEAQGACGPWVEFGCTGERECGSGGVFIGKRTEAYVERGRQTRNSSLVACGVRYRCPKDGDELRWRARIHCVTTEAWEKVLNGRVDGVPGARTDDQVAESLLCAGNYGRMEHIGSMRCGIEQGVARQPESPASGVKMEGVDAAAAQGTAIRPYSVRGTGKWVAVGELRVGRYDRARGYMGSAVNQQRSTELRISRSGRHSATSEHDYCLWSDGPARGVQLTWGGQRVREGSRSHPDPTYESERGTAFCEDNRSHPYSRSFATAHLARSTQSSHSEFYTASEPQGPTPPQRLAFNKRKQHSHNLTKCAFSIPTPSEKVGGGLKCLPLGPEPQVQFFGQAGQQQERFSKTSQAGGYVVYAC</sequence>
<keyword evidence="3" id="KW-1185">Reference proteome</keyword>
<dbReference type="EMBL" id="JARIHO010000118">
    <property type="protein sequence ID" value="KAJ7302304.1"/>
    <property type="molecule type" value="Genomic_DNA"/>
</dbReference>
<accession>A0AAD6Z0I5</accession>
<gene>
    <name evidence="2" type="ORF">DFH08DRAFT_826792</name>
</gene>
<reference evidence="2" key="1">
    <citation type="submission" date="2023-03" db="EMBL/GenBank/DDBJ databases">
        <title>Massive genome expansion in bonnet fungi (Mycena s.s.) driven by repeated elements and novel gene families across ecological guilds.</title>
        <authorList>
            <consortium name="Lawrence Berkeley National Laboratory"/>
            <person name="Harder C.B."/>
            <person name="Miyauchi S."/>
            <person name="Viragh M."/>
            <person name="Kuo A."/>
            <person name="Thoen E."/>
            <person name="Andreopoulos B."/>
            <person name="Lu D."/>
            <person name="Skrede I."/>
            <person name="Drula E."/>
            <person name="Henrissat B."/>
            <person name="Morin E."/>
            <person name="Kohler A."/>
            <person name="Barry K."/>
            <person name="LaButti K."/>
            <person name="Morin E."/>
            <person name="Salamov A."/>
            <person name="Lipzen A."/>
            <person name="Mereny Z."/>
            <person name="Hegedus B."/>
            <person name="Baldrian P."/>
            <person name="Stursova M."/>
            <person name="Weitz H."/>
            <person name="Taylor A."/>
            <person name="Grigoriev I.V."/>
            <person name="Nagy L.G."/>
            <person name="Martin F."/>
            <person name="Kauserud H."/>
        </authorList>
    </citation>
    <scope>NUCLEOTIDE SEQUENCE</scope>
    <source>
        <strain evidence="2">CBHHK002</strain>
    </source>
</reference>
<dbReference type="AlphaFoldDB" id="A0AAD6Z0I5"/>